<protein>
    <recommendedName>
        <fullName evidence="4">DUF3592 domain-containing protein</fullName>
    </recommendedName>
</protein>
<name>A0A6P2KG53_BURL3</name>
<evidence type="ECO:0008006" key="4">
    <source>
        <dbReference type="Google" id="ProtNLM"/>
    </source>
</evidence>
<proteinExistence type="predicted"/>
<dbReference type="EMBL" id="CABVPW010000010">
    <property type="protein sequence ID" value="VWB54642.1"/>
    <property type="molecule type" value="Genomic_DNA"/>
</dbReference>
<reference evidence="2 3" key="1">
    <citation type="submission" date="2019-09" db="EMBL/GenBank/DDBJ databases">
        <authorList>
            <person name="Depoorter E."/>
        </authorList>
    </citation>
    <scope>NUCLEOTIDE SEQUENCE [LARGE SCALE GENOMIC DNA]</scope>
    <source>
        <strain evidence="2">LMG 23254</strain>
    </source>
</reference>
<evidence type="ECO:0000313" key="3">
    <source>
        <dbReference type="Proteomes" id="UP000494218"/>
    </source>
</evidence>
<keyword evidence="1" id="KW-0812">Transmembrane</keyword>
<feature type="transmembrane region" description="Helical" evidence="1">
    <location>
        <begin position="110"/>
        <end position="135"/>
    </location>
</feature>
<dbReference type="AlphaFoldDB" id="A0A6P2KG53"/>
<organism evidence="2 3">
    <name type="scientific">Burkholderia lata (strain ATCC 17760 / DSM 23089 / LMG 22485 / NCIMB 9086 / R18194 / 383)</name>
    <dbReference type="NCBI Taxonomy" id="482957"/>
    <lineage>
        <taxon>Bacteria</taxon>
        <taxon>Pseudomonadati</taxon>
        <taxon>Pseudomonadota</taxon>
        <taxon>Betaproteobacteria</taxon>
        <taxon>Burkholderiales</taxon>
        <taxon>Burkholderiaceae</taxon>
        <taxon>Burkholderia</taxon>
        <taxon>Burkholderia cepacia complex</taxon>
    </lineage>
</organism>
<keyword evidence="1" id="KW-1133">Transmembrane helix</keyword>
<dbReference type="Proteomes" id="UP000494218">
    <property type="component" value="Unassembled WGS sequence"/>
</dbReference>
<feature type="transmembrane region" description="Helical" evidence="1">
    <location>
        <begin position="18"/>
        <end position="37"/>
    </location>
</feature>
<accession>A0A6P2KG53</accession>
<evidence type="ECO:0000313" key="2">
    <source>
        <dbReference type="EMBL" id="VWB54642.1"/>
    </source>
</evidence>
<evidence type="ECO:0000256" key="1">
    <source>
        <dbReference type="SAM" id="Phobius"/>
    </source>
</evidence>
<keyword evidence="1" id="KW-0472">Membrane</keyword>
<gene>
    <name evidence="2" type="ORF">BLA23254_02499</name>
</gene>
<sequence length="138" mass="14693">MNRGEYTNMTKSADTLKAMFFCLLGLVLLAGMIYSIVDTRSFLKAAEVANGQVVALNAGGSHPEIAFVTSTGEHVSYAQGGLVFGMKVGDAVQVRYLASSPKASATLDRFLAIWTVPIFLGFFGISAVLGGFFSFPRP</sequence>